<reference evidence="1" key="1">
    <citation type="submission" date="2016-04" db="EMBL/GenBank/DDBJ databases">
        <authorList>
            <person name="Tabuchi Yagui T.R."/>
        </authorList>
    </citation>
    <scope>NUCLEOTIDE SEQUENCE [LARGE SCALE GENOMIC DNA]</scope>
    <source>
        <strain evidence="1">NIES-26</strain>
    </source>
</reference>
<dbReference type="AlphaFoldDB" id="A0A367RSY7"/>
<sequence>MYKNQWSKLLGISLICLFISGILVTCKANERIAIELRDIESKKSIPGASISVAPELNLVASPGTCGAGKFLYQPAGLWRPVSITGTAHGYQRVVVNKVLSPGENYIIWLKKSNNFSQYNPCGNR</sequence>
<protein>
    <submittedName>
        <fullName evidence="1">Uncharacterized protein</fullName>
    </submittedName>
</protein>
<gene>
    <name evidence="1" type="ORF">A6770_38540</name>
</gene>
<evidence type="ECO:0000313" key="2">
    <source>
        <dbReference type="Proteomes" id="UP000252107"/>
    </source>
</evidence>
<accession>A0A367RSY7</accession>
<proteinExistence type="predicted"/>
<organism evidence="1 2">
    <name type="scientific">Nostoc minutum NIES-26</name>
    <dbReference type="NCBI Taxonomy" id="1844469"/>
    <lineage>
        <taxon>Bacteria</taxon>
        <taxon>Bacillati</taxon>
        <taxon>Cyanobacteriota</taxon>
        <taxon>Cyanophyceae</taxon>
        <taxon>Nostocales</taxon>
        <taxon>Nostocaceae</taxon>
        <taxon>Nostoc</taxon>
    </lineage>
</organism>
<dbReference type="EMBL" id="LXQD01000067">
    <property type="protein sequence ID" value="RCJ39615.1"/>
    <property type="molecule type" value="Genomic_DNA"/>
</dbReference>
<keyword evidence="2" id="KW-1185">Reference proteome</keyword>
<dbReference type="Proteomes" id="UP000252107">
    <property type="component" value="Unassembled WGS sequence"/>
</dbReference>
<evidence type="ECO:0000313" key="1">
    <source>
        <dbReference type="EMBL" id="RCJ39615.1"/>
    </source>
</evidence>
<comment type="caution">
    <text evidence="1">The sequence shown here is derived from an EMBL/GenBank/DDBJ whole genome shotgun (WGS) entry which is preliminary data.</text>
</comment>
<name>A0A367RSY7_9NOSO</name>